<feature type="compositionally biased region" description="Polar residues" evidence="1">
    <location>
        <begin position="48"/>
        <end position="57"/>
    </location>
</feature>
<dbReference type="EMBL" id="CAJVQB010018227">
    <property type="protein sequence ID" value="CAG8786955.1"/>
    <property type="molecule type" value="Genomic_DNA"/>
</dbReference>
<sequence>TSKQSWAEMMDNDSDNLKDITNATNPWAFPSTSETNIEILAAPHETQAESQESAINKENTHEEEVETPSVTGDRPDEKMKAEPTDSLKDTKEEITHKEKVKSPITASTSSDAEMVAESSDPLRDELVDLYINEENKENLPPVVVEANTSW</sequence>
<dbReference type="Proteomes" id="UP000789901">
    <property type="component" value="Unassembled WGS sequence"/>
</dbReference>
<feature type="compositionally biased region" description="Polar residues" evidence="1">
    <location>
        <begin position="19"/>
        <end position="36"/>
    </location>
</feature>
<proteinExistence type="predicted"/>
<reference evidence="2 3" key="1">
    <citation type="submission" date="2021-06" db="EMBL/GenBank/DDBJ databases">
        <authorList>
            <person name="Kallberg Y."/>
            <person name="Tangrot J."/>
            <person name="Rosling A."/>
        </authorList>
    </citation>
    <scope>NUCLEOTIDE SEQUENCE [LARGE SCALE GENOMIC DNA]</scope>
    <source>
        <strain evidence="2 3">120-4 pot B 10/14</strain>
    </source>
</reference>
<keyword evidence="3" id="KW-1185">Reference proteome</keyword>
<feature type="region of interest" description="Disordered" evidence="1">
    <location>
        <begin position="1"/>
        <end position="119"/>
    </location>
</feature>
<accession>A0ABN7VN00</accession>
<feature type="non-terminal residue" evidence="2">
    <location>
        <position position="1"/>
    </location>
</feature>
<protein>
    <submittedName>
        <fullName evidence="2">19495_t:CDS:1</fullName>
    </submittedName>
</protein>
<evidence type="ECO:0000313" key="2">
    <source>
        <dbReference type="EMBL" id="CAG8786955.1"/>
    </source>
</evidence>
<feature type="compositionally biased region" description="Basic and acidic residues" evidence="1">
    <location>
        <begin position="73"/>
        <end position="101"/>
    </location>
</feature>
<evidence type="ECO:0000256" key="1">
    <source>
        <dbReference type="SAM" id="MobiDB-lite"/>
    </source>
</evidence>
<organism evidence="2 3">
    <name type="scientific">Gigaspora margarita</name>
    <dbReference type="NCBI Taxonomy" id="4874"/>
    <lineage>
        <taxon>Eukaryota</taxon>
        <taxon>Fungi</taxon>
        <taxon>Fungi incertae sedis</taxon>
        <taxon>Mucoromycota</taxon>
        <taxon>Glomeromycotina</taxon>
        <taxon>Glomeromycetes</taxon>
        <taxon>Diversisporales</taxon>
        <taxon>Gigasporaceae</taxon>
        <taxon>Gigaspora</taxon>
    </lineage>
</organism>
<gene>
    <name evidence="2" type="ORF">GMARGA_LOCUS20601</name>
</gene>
<name>A0ABN7VN00_GIGMA</name>
<comment type="caution">
    <text evidence="2">The sequence shown here is derived from an EMBL/GenBank/DDBJ whole genome shotgun (WGS) entry which is preliminary data.</text>
</comment>
<evidence type="ECO:0000313" key="3">
    <source>
        <dbReference type="Proteomes" id="UP000789901"/>
    </source>
</evidence>